<dbReference type="OrthoDB" id="2888525at2"/>
<dbReference type="AlphaFoldDB" id="A0A0D6Z695"/>
<name>A0A0D6Z695_9BACI</name>
<sequence length="84" mass="9750">MKPGMEKENFVRMLTEMTHCLEDTEMNLQESVQIVREKMYRDHLVHLESTSMLLDKLEGEIQQPIPFSSETIHGQASVKLEISC</sequence>
<comment type="caution">
    <text evidence="1">The sequence shown here is derived from an EMBL/GenBank/DDBJ whole genome shotgun (WGS) entry which is preliminary data.</text>
</comment>
<evidence type="ECO:0000313" key="1">
    <source>
        <dbReference type="EMBL" id="KIY20805.1"/>
    </source>
</evidence>
<dbReference type="EMBL" id="JXIQ01000185">
    <property type="protein sequence ID" value="KIY20805.1"/>
    <property type="molecule type" value="Genomic_DNA"/>
</dbReference>
<organism evidence="1 2">
    <name type="scientific">Mesobacillus subterraneus</name>
    <dbReference type="NCBI Taxonomy" id="285983"/>
    <lineage>
        <taxon>Bacteria</taxon>
        <taxon>Bacillati</taxon>
        <taxon>Bacillota</taxon>
        <taxon>Bacilli</taxon>
        <taxon>Bacillales</taxon>
        <taxon>Bacillaceae</taxon>
        <taxon>Mesobacillus</taxon>
    </lineage>
</organism>
<keyword evidence="2" id="KW-1185">Reference proteome</keyword>
<gene>
    <name evidence="1" type="ORF">UB32_17355</name>
</gene>
<accession>A0A0D6Z695</accession>
<protein>
    <submittedName>
        <fullName evidence="1">Uncharacterized protein</fullName>
    </submittedName>
</protein>
<dbReference type="Proteomes" id="UP000032512">
    <property type="component" value="Unassembled WGS sequence"/>
</dbReference>
<evidence type="ECO:0000313" key="2">
    <source>
        <dbReference type="Proteomes" id="UP000032512"/>
    </source>
</evidence>
<dbReference type="PATRIC" id="fig|285983.3.peg.2944"/>
<reference evidence="1 2" key="1">
    <citation type="submission" date="2015-01" db="EMBL/GenBank/DDBJ databases">
        <title>Draft genome sequences of the supercritical CO2 tolerant bacteria Bacillus subterraneus MITOT1 and Bacillus cereus MIT0214.</title>
        <authorList>
            <person name="Peet K.C."/>
            <person name="Thompson J.R."/>
        </authorList>
    </citation>
    <scope>NUCLEOTIDE SEQUENCE [LARGE SCALE GENOMIC DNA]</scope>
    <source>
        <strain evidence="1 2">MITOT1</strain>
    </source>
</reference>
<dbReference type="RefSeq" id="WP_044396133.1">
    <property type="nucleotide sequence ID" value="NZ_JXIQ01000185.1"/>
</dbReference>
<proteinExistence type="predicted"/>